<evidence type="ECO:0000313" key="2">
    <source>
        <dbReference type="Proteomes" id="UP000305238"/>
    </source>
</evidence>
<evidence type="ECO:0000313" key="1">
    <source>
        <dbReference type="EMBL" id="TMR42471.1"/>
    </source>
</evidence>
<sequence>MLGLIDDTVLPTDDVAGGHEQAGQFVGLARKRPFGEPPLPHLPADAEHVLGERRRAAEIDISASDDAYWAAKEPTGLEIGRYSHGGFFGCSADHRHPVTFHSQ</sequence>
<dbReference type="RefSeq" id="WP_138632037.1">
    <property type="nucleotide sequence ID" value="NZ_JASWDG010000015.1"/>
</dbReference>
<dbReference type="AlphaFoldDB" id="A0A5S4HCH8"/>
<name>A0A5S4HCH8_9ACTN</name>
<proteinExistence type="predicted"/>
<protein>
    <submittedName>
        <fullName evidence="1">Uncharacterized protein</fullName>
    </submittedName>
</protein>
<dbReference type="EMBL" id="VCKZ01000001">
    <property type="protein sequence ID" value="TMR42471.1"/>
    <property type="molecule type" value="Genomic_DNA"/>
</dbReference>
<organism evidence="1 2">
    <name type="scientific">Actinomadura geliboluensis</name>
    <dbReference type="NCBI Taxonomy" id="882440"/>
    <lineage>
        <taxon>Bacteria</taxon>
        <taxon>Bacillati</taxon>
        <taxon>Actinomycetota</taxon>
        <taxon>Actinomycetes</taxon>
        <taxon>Streptosporangiales</taxon>
        <taxon>Thermomonosporaceae</taxon>
        <taxon>Actinomadura</taxon>
    </lineage>
</organism>
<dbReference type="Proteomes" id="UP000305238">
    <property type="component" value="Unassembled WGS sequence"/>
</dbReference>
<accession>A0A5S4HCH8</accession>
<keyword evidence="2" id="KW-1185">Reference proteome</keyword>
<gene>
    <name evidence="1" type="ORF">ETD96_00215</name>
</gene>
<dbReference type="OrthoDB" id="4332009at2"/>
<reference evidence="1 2" key="1">
    <citation type="submission" date="2019-05" db="EMBL/GenBank/DDBJ databases">
        <title>Draft genome sequence of Actinomadura geliboluensis A8036.</title>
        <authorList>
            <person name="Saricaoglu S."/>
            <person name="Isik K."/>
        </authorList>
    </citation>
    <scope>NUCLEOTIDE SEQUENCE [LARGE SCALE GENOMIC DNA]</scope>
    <source>
        <strain evidence="1 2">A8036</strain>
    </source>
</reference>
<comment type="caution">
    <text evidence="1">The sequence shown here is derived from an EMBL/GenBank/DDBJ whole genome shotgun (WGS) entry which is preliminary data.</text>
</comment>